<proteinExistence type="predicted"/>
<organism evidence="1 2">
    <name type="scientific">Candidatus Wallbacteria bacterium HGW-Wallbacteria-1</name>
    <dbReference type="NCBI Taxonomy" id="2013854"/>
    <lineage>
        <taxon>Bacteria</taxon>
        <taxon>Candidatus Walliibacteriota</taxon>
    </lineage>
</organism>
<comment type="caution">
    <text evidence="1">The sequence shown here is derived from an EMBL/GenBank/DDBJ whole genome shotgun (WGS) entry which is preliminary data.</text>
</comment>
<accession>A0A2N1PM04</accession>
<dbReference type="Proteomes" id="UP000233256">
    <property type="component" value="Unassembled WGS sequence"/>
</dbReference>
<gene>
    <name evidence="1" type="ORF">CVV64_14630</name>
</gene>
<reference evidence="1 2" key="1">
    <citation type="journal article" date="2017" name="ISME J.">
        <title>Potential for microbial H2 and metal transformations associated with novel bacteria and archaea in deep terrestrial subsurface sediments.</title>
        <authorList>
            <person name="Hernsdorf A.W."/>
            <person name="Amano Y."/>
            <person name="Miyakawa K."/>
            <person name="Ise K."/>
            <person name="Suzuki Y."/>
            <person name="Anantharaman K."/>
            <person name="Probst A."/>
            <person name="Burstein D."/>
            <person name="Thomas B.C."/>
            <person name="Banfield J.F."/>
        </authorList>
    </citation>
    <scope>NUCLEOTIDE SEQUENCE [LARGE SCALE GENOMIC DNA]</scope>
    <source>
        <strain evidence="1">HGW-Wallbacteria-1</strain>
    </source>
</reference>
<dbReference type="AlphaFoldDB" id="A0A2N1PM04"/>
<evidence type="ECO:0000313" key="1">
    <source>
        <dbReference type="EMBL" id="PKK89371.1"/>
    </source>
</evidence>
<name>A0A2N1PM04_9BACT</name>
<sequence length="82" mass="9816">MKQCAGIKCLKMRLFTYFPSIKRLIRILNRNDVSDIIIFRTFWGGPREDHFPVIHRCFQTFQSRVFRFRLPDGIFFCISGVI</sequence>
<evidence type="ECO:0000313" key="2">
    <source>
        <dbReference type="Proteomes" id="UP000233256"/>
    </source>
</evidence>
<dbReference type="EMBL" id="PGXC01000019">
    <property type="protein sequence ID" value="PKK89371.1"/>
    <property type="molecule type" value="Genomic_DNA"/>
</dbReference>
<protein>
    <submittedName>
        <fullName evidence="1">Uncharacterized protein</fullName>
    </submittedName>
</protein>